<reference evidence="3" key="1">
    <citation type="submission" date="2020-12" db="EMBL/GenBank/DDBJ databases">
        <title>Snuella sp. nov., isolated from sediment in Incheon.</title>
        <authorList>
            <person name="Kim W."/>
        </authorList>
    </citation>
    <scope>NUCLEOTIDE SEQUENCE</scope>
    <source>
        <strain evidence="3">CAU 1569</strain>
    </source>
</reference>
<dbReference type="NCBIfam" id="TIGR03696">
    <property type="entry name" value="Rhs_assc_core"/>
    <property type="match status" value="1"/>
</dbReference>
<dbReference type="InterPro" id="IPR022385">
    <property type="entry name" value="Rhs_assc_core"/>
</dbReference>
<protein>
    <recommendedName>
        <fullName evidence="2">CdiA C-terminal tRNase domain-containing protein</fullName>
    </recommendedName>
</protein>
<evidence type="ECO:0000313" key="3">
    <source>
        <dbReference type="EMBL" id="MBJ6369856.1"/>
    </source>
</evidence>
<name>A0A8J7IKN6_9FLAO</name>
<dbReference type="CDD" id="cd20726">
    <property type="entry name" value="CDI_toxin_BpE479_tRNase-like"/>
    <property type="match status" value="1"/>
</dbReference>
<dbReference type="EMBL" id="JAELVQ010000048">
    <property type="protein sequence ID" value="MBJ6369856.1"/>
    <property type="molecule type" value="Genomic_DNA"/>
</dbReference>
<feature type="region of interest" description="Disordered" evidence="1">
    <location>
        <begin position="1"/>
        <end position="28"/>
    </location>
</feature>
<organism evidence="3 4">
    <name type="scientific">Snuella sedimenti</name>
    <dbReference type="NCBI Taxonomy" id="2798802"/>
    <lineage>
        <taxon>Bacteria</taxon>
        <taxon>Pseudomonadati</taxon>
        <taxon>Bacteroidota</taxon>
        <taxon>Flavobacteriia</taxon>
        <taxon>Flavobacteriales</taxon>
        <taxon>Flavobacteriaceae</taxon>
        <taxon>Snuella</taxon>
    </lineage>
</organism>
<dbReference type="Gene3D" id="2.180.10.10">
    <property type="entry name" value="RHS repeat-associated core"/>
    <property type="match status" value="1"/>
</dbReference>
<sequence>MLPNRHGSSDSYRYGFQGQEKDDEVKGEGNSLNYKYRMHDPRVGRFFAVDPLTYKYPHYSPYSFSGNKVIKFIELEGLEEGSNLYDFNPRDYGLTLDQIWDKAVDGAGNILISSLLVPMGDTQEGELIRKFISKNHKLNIPEAVTDKQIGESFNFKKRDRKVVVEADKGILGELIDLTASGLDVAGVIPGKGGVFMAVKVSPLTANSLSSILRGLKISSRTRQILDEFKDVGGQGTFRQVEAEGIAIFEETFKTTARAIKNTDTKAGDFIVTSGKYQGKSVDLVSAVDHPKFDTKRFIKSIDEHFDKDGVDFINVDIRNLDDAGKELVKKHISNLSEANKAKTILTE</sequence>
<dbReference type="Pfam" id="PF18664">
    <property type="entry name" value="CdiA_C_tRNase"/>
    <property type="match status" value="1"/>
</dbReference>
<evidence type="ECO:0000256" key="1">
    <source>
        <dbReference type="SAM" id="MobiDB-lite"/>
    </source>
</evidence>
<gene>
    <name evidence="3" type="ORF">JF259_17370</name>
</gene>
<comment type="caution">
    <text evidence="3">The sequence shown here is derived from an EMBL/GenBank/DDBJ whole genome shotgun (WGS) entry which is preliminary data.</text>
</comment>
<proteinExistence type="predicted"/>
<dbReference type="Proteomes" id="UP000610931">
    <property type="component" value="Unassembled WGS sequence"/>
</dbReference>
<evidence type="ECO:0000259" key="2">
    <source>
        <dbReference type="Pfam" id="PF18664"/>
    </source>
</evidence>
<accession>A0A8J7IKN6</accession>
<dbReference type="AlphaFoldDB" id="A0A8J7IKN6"/>
<feature type="domain" description="CdiA C-terminal tRNase" evidence="2">
    <location>
        <begin position="245"/>
        <end position="345"/>
    </location>
</feature>
<evidence type="ECO:0000313" key="4">
    <source>
        <dbReference type="Proteomes" id="UP000610931"/>
    </source>
</evidence>
<dbReference type="InterPro" id="IPR041620">
    <property type="entry name" value="CdiA_C_tRNase"/>
</dbReference>
<keyword evidence="4" id="KW-1185">Reference proteome</keyword>